<protein>
    <submittedName>
        <fullName evidence="2">Uncharacterized protein</fullName>
    </submittedName>
</protein>
<feature type="region of interest" description="Disordered" evidence="1">
    <location>
        <begin position="116"/>
        <end position="136"/>
    </location>
</feature>
<evidence type="ECO:0000313" key="3">
    <source>
        <dbReference type="Proteomes" id="UP000467841"/>
    </source>
</evidence>
<evidence type="ECO:0000256" key="1">
    <source>
        <dbReference type="SAM" id="MobiDB-lite"/>
    </source>
</evidence>
<accession>A0A6D2K7G8</accession>
<name>A0A6D2K7G8_9BRAS</name>
<feature type="region of interest" description="Disordered" evidence="1">
    <location>
        <begin position="1"/>
        <end position="23"/>
    </location>
</feature>
<comment type="caution">
    <text evidence="2">The sequence shown here is derived from an EMBL/GenBank/DDBJ whole genome shotgun (WGS) entry which is preliminary data.</text>
</comment>
<proteinExistence type="predicted"/>
<reference evidence="2" key="1">
    <citation type="submission" date="2020-01" db="EMBL/GenBank/DDBJ databases">
        <authorList>
            <person name="Mishra B."/>
        </authorList>
    </citation>
    <scope>NUCLEOTIDE SEQUENCE [LARGE SCALE GENOMIC DNA]</scope>
</reference>
<gene>
    <name evidence="2" type="ORF">MERR_LOCUS36248</name>
</gene>
<keyword evidence="3" id="KW-1185">Reference proteome</keyword>
<evidence type="ECO:0000313" key="2">
    <source>
        <dbReference type="EMBL" id="CAA7049013.1"/>
    </source>
</evidence>
<dbReference type="AlphaFoldDB" id="A0A6D2K7G8"/>
<dbReference type="Proteomes" id="UP000467841">
    <property type="component" value="Unassembled WGS sequence"/>
</dbReference>
<organism evidence="2 3">
    <name type="scientific">Microthlaspi erraticum</name>
    <dbReference type="NCBI Taxonomy" id="1685480"/>
    <lineage>
        <taxon>Eukaryota</taxon>
        <taxon>Viridiplantae</taxon>
        <taxon>Streptophyta</taxon>
        <taxon>Embryophyta</taxon>
        <taxon>Tracheophyta</taxon>
        <taxon>Spermatophyta</taxon>
        <taxon>Magnoliopsida</taxon>
        <taxon>eudicotyledons</taxon>
        <taxon>Gunneridae</taxon>
        <taxon>Pentapetalae</taxon>
        <taxon>rosids</taxon>
        <taxon>malvids</taxon>
        <taxon>Brassicales</taxon>
        <taxon>Brassicaceae</taxon>
        <taxon>Coluteocarpeae</taxon>
        <taxon>Microthlaspi</taxon>
    </lineage>
</organism>
<dbReference type="EMBL" id="CACVBM020001404">
    <property type="protein sequence ID" value="CAA7049013.1"/>
    <property type="molecule type" value="Genomic_DNA"/>
</dbReference>
<sequence>MWPSLRIGSESHYPKPNSDDLLTTGDKQQFTQTVNSWETSEVFRPSLAGFPYPICSSSLGEAYCSINGFSFPNLFQSCRQLTRVRFPSLPRSQFTSSRLRIQFTFRPGKLTVSLTGLSSSSHDSHPSVNPITDGEDSVSGGKELWLHNTMSRKNELFKPISARSKVKLECTSVVSLFTISEPHWTRTRLRHLRCSLEVSTWKKKA</sequence>